<accession>A0A9N9ISL0</accession>
<protein>
    <submittedName>
        <fullName evidence="2">25975_t:CDS:1</fullName>
    </submittedName>
</protein>
<name>A0A9N9ISL0_9GLOM</name>
<comment type="caution">
    <text evidence="2">The sequence shown here is derived from an EMBL/GenBank/DDBJ whole genome shotgun (WGS) entry which is preliminary data.</text>
</comment>
<gene>
    <name evidence="2" type="ORF">DERYTH_LOCUS16615</name>
</gene>
<keyword evidence="1" id="KW-0175">Coiled coil</keyword>
<dbReference type="Proteomes" id="UP000789405">
    <property type="component" value="Unassembled WGS sequence"/>
</dbReference>
<feature type="coiled-coil region" evidence="1">
    <location>
        <begin position="5"/>
        <end position="32"/>
    </location>
</feature>
<dbReference type="EMBL" id="CAJVPY010014721">
    <property type="protein sequence ID" value="CAG8747968.1"/>
    <property type="molecule type" value="Genomic_DNA"/>
</dbReference>
<evidence type="ECO:0000313" key="3">
    <source>
        <dbReference type="Proteomes" id="UP000789405"/>
    </source>
</evidence>
<evidence type="ECO:0000313" key="2">
    <source>
        <dbReference type="EMBL" id="CAG8747968.1"/>
    </source>
</evidence>
<dbReference type="AlphaFoldDB" id="A0A9N9ISL0"/>
<evidence type="ECO:0000256" key="1">
    <source>
        <dbReference type="SAM" id="Coils"/>
    </source>
</evidence>
<keyword evidence="3" id="KW-1185">Reference proteome</keyword>
<dbReference type="OrthoDB" id="2389680at2759"/>
<organism evidence="2 3">
    <name type="scientific">Dentiscutata erythropus</name>
    <dbReference type="NCBI Taxonomy" id="1348616"/>
    <lineage>
        <taxon>Eukaryota</taxon>
        <taxon>Fungi</taxon>
        <taxon>Fungi incertae sedis</taxon>
        <taxon>Mucoromycota</taxon>
        <taxon>Glomeromycotina</taxon>
        <taxon>Glomeromycetes</taxon>
        <taxon>Diversisporales</taxon>
        <taxon>Gigasporaceae</taxon>
        <taxon>Dentiscutata</taxon>
    </lineage>
</organism>
<reference evidence="2" key="1">
    <citation type="submission" date="2021-06" db="EMBL/GenBank/DDBJ databases">
        <authorList>
            <person name="Kallberg Y."/>
            <person name="Tangrot J."/>
            <person name="Rosling A."/>
        </authorList>
    </citation>
    <scope>NUCLEOTIDE SEQUENCE</scope>
    <source>
        <strain evidence="2">MA453B</strain>
    </source>
</reference>
<sequence length="108" mass="12679">MSLILNLNREHKEELKEELKEHKKELLNLTESKNESFLSLKNEFNEAKNLAETRAQHLLQTEHIVNIRGALKFVCAQILKKDKSIVFTEPVDKALMRLFQDEDFKESV</sequence>
<proteinExistence type="predicted"/>